<dbReference type="Gene3D" id="1.10.240.10">
    <property type="entry name" value="Tyrosyl-Transfer RNA Synthetase"/>
    <property type="match status" value="1"/>
</dbReference>
<proteinExistence type="predicted"/>
<keyword evidence="3" id="KW-0067">ATP-binding</keyword>
<dbReference type="Pfam" id="PF00579">
    <property type="entry name" value="tRNA-synt_1b"/>
    <property type="match status" value="1"/>
</dbReference>
<evidence type="ECO:0000256" key="4">
    <source>
        <dbReference type="ARBA" id="ARBA00022917"/>
    </source>
</evidence>
<dbReference type="AlphaFoldDB" id="A0A2H0PZQ4"/>
<accession>A0A2H0PZQ4</accession>
<evidence type="ECO:0000256" key="3">
    <source>
        <dbReference type="ARBA" id="ARBA00022840"/>
    </source>
</evidence>
<keyword evidence="4" id="KW-0648">Protein biosynthesis</keyword>
<name>A0A2H0PZQ4_9BACT</name>
<evidence type="ECO:0000256" key="2">
    <source>
        <dbReference type="ARBA" id="ARBA00022741"/>
    </source>
</evidence>
<evidence type="ECO:0000256" key="5">
    <source>
        <dbReference type="ARBA" id="ARBA00023146"/>
    </source>
</evidence>
<dbReference type="EMBL" id="PCXF01000006">
    <property type="protein sequence ID" value="PIR27552.1"/>
    <property type="molecule type" value="Genomic_DNA"/>
</dbReference>
<dbReference type="GO" id="GO:0006418">
    <property type="term" value="P:tRNA aminoacylation for protein translation"/>
    <property type="evidence" value="ECO:0007669"/>
    <property type="project" value="InterPro"/>
</dbReference>
<gene>
    <name evidence="6" type="ORF">COV40_00215</name>
</gene>
<sequence>MAKSAGSGYNYIALDDSSDVIRKKIQRAVTDSGDEIITREDKPAMTNLLNIFSGVS</sequence>
<dbReference type="SUPFAM" id="SSF52374">
    <property type="entry name" value="Nucleotidylyl transferase"/>
    <property type="match status" value="1"/>
</dbReference>
<evidence type="ECO:0000256" key="1">
    <source>
        <dbReference type="ARBA" id="ARBA00022598"/>
    </source>
</evidence>
<dbReference type="GO" id="GO:0004812">
    <property type="term" value="F:aminoacyl-tRNA ligase activity"/>
    <property type="evidence" value="ECO:0007669"/>
    <property type="project" value="UniProtKB-KW"/>
</dbReference>
<reference evidence="6 7" key="1">
    <citation type="submission" date="2017-09" db="EMBL/GenBank/DDBJ databases">
        <title>Depth-based differentiation of microbial function through sediment-hosted aquifers and enrichment of novel symbionts in the deep terrestrial subsurface.</title>
        <authorList>
            <person name="Probst A.J."/>
            <person name="Ladd B."/>
            <person name="Jarett J.K."/>
            <person name="Geller-Mcgrath D.E."/>
            <person name="Sieber C.M."/>
            <person name="Emerson J.B."/>
            <person name="Anantharaman K."/>
            <person name="Thomas B.C."/>
            <person name="Malmstrom R."/>
            <person name="Stieglmeier M."/>
            <person name="Klingl A."/>
            <person name="Woyke T."/>
            <person name="Ryan C.M."/>
            <person name="Banfield J.F."/>
        </authorList>
    </citation>
    <scope>NUCLEOTIDE SEQUENCE [LARGE SCALE GENOMIC DNA]</scope>
    <source>
        <strain evidence="6">CG11_big_fil_rev_8_21_14_0_20_42_15</strain>
    </source>
</reference>
<keyword evidence="5" id="KW-0030">Aminoacyl-tRNA synthetase</keyword>
<dbReference type="GO" id="GO:0005524">
    <property type="term" value="F:ATP binding"/>
    <property type="evidence" value="ECO:0007669"/>
    <property type="project" value="UniProtKB-KW"/>
</dbReference>
<protein>
    <submittedName>
        <fullName evidence="6">Tryptophan--tRNA ligase</fullName>
    </submittedName>
</protein>
<comment type="caution">
    <text evidence="6">The sequence shown here is derived from an EMBL/GenBank/DDBJ whole genome shotgun (WGS) entry which is preliminary data.</text>
</comment>
<evidence type="ECO:0000313" key="7">
    <source>
        <dbReference type="Proteomes" id="UP000231154"/>
    </source>
</evidence>
<organism evidence="6 7">
    <name type="scientific">Candidatus Berkelbacteria bacterium CG11_big_fil_rev_8_21_14_0_20_42_15</name>
    <dbReference type="NCBI Taxonomy" id="1974517"/>
    <lineage>
        <taxon>Bacteria</taxon>
        <taxon>Candidatus Berkelbacteria</taxon>
    </lineage>
</organism>
<dbReference type="InterPro" id="IPR002305">
    <property type="entry name" value="aa-tRNA-synth_Ic"/>
</dbReference>
<keyword evidence="1 6" id="KW-0436">Ligase</keyword>
<evidence type="ECO:0000313" key="6">
    <source>
        <dbReference type="EMBL" id="PIR27552.1"/>
    </source>
</evidence>
<keyword evidence="2" id="KW-0547">Nucleotide-binding</keyword>
<feature type="non-terminal residue" evidence="6">
    <location>
        <position position="56"/>
    </location>
</feature>
<dbReference type="Proteomes" id="UP000231154">
    <property type="component" value="Unassembled WGS sequence"/>
</dbReference>